<dbReference type="GO" id="GO:0005681">
    <property type="term" value="C:spliceosomal complex"/>
    <property type="evidence" value="ECO:0007669"/>
    <property type="project" value="UniProtKB-UniRule"/>
</dbReference>
<proteinExistence type="inferred from homology"/>
<keyword evidence="3" id="KW-0508">mRNA splicing</keyword>
<comment type="similarity">
    <text evidence="1 3">Belongs to the SNW family.</text>
</comment>
<evidence type="ECO:0000256" key="1">
    <source>
        <dbReference type="ARBA" id="ARBA00010197"/>
    </source>
</evidence>
<dbReference type="InterPro" id="IPR004015">
    <property type="entry name" value="SKI-int_prot_SKIP_SNW-dom"/>
</dbReference>
<dbReference type="GO" id="GO:0000398">
    <property type="term" value="P:mRNA splicing, via spliceosome"/>
    <property type="evidence" value="ECO:0007669"/>
    <property type="project" value="InterPro"/>
</dbReference>
<dbReference type="InterPro" id="IPR017862">
    <property type="entry name" value="SKI-int_prot_SKIP"/>
</dbReference>
<dbReference type="PANTHER" id="PTHR12096">
    <property type="entry name" value="NUCLEAR PROTEIN SKIP-RELATED"/>
    <property type="match status" value="1"/>
</dbReference>
<comment type="subunit">
    <text evidence="3">Associated with the spliceosome.</text>
</comment>
<reference evidence="5 6" key="1">
    <citation type="journal article" date="2015" name="Genome Biol. Evol.">
        <title>Phylogenomic analyses indicate that early fungi evolved digesting cell walls of algal ancestors of land plants.</title>
        <authorList>
            <person name="Chang Y."/>
            <person name="Wang S."/>
            <person name="Sekimoto S."/>
            <person name="Aerts A.L."/>
            <person name="Choi C."/>
            <person name="Clum A."/>
            <person name="LaButti K.M."/>
            <person name="Lindquist E.A."/>
            <person name="Yee Ngan C."/>
            <person name="Ohm R.A."/>
            <person name="Salamov A.A."/>
            <person name="Grigoriev I.V."/>
            <person name="Spatafora J.W."/>
            <person name="Berbee M.L."/>
        </authorList>
    </citation>
    <scope>NUCLEOTIDE SEQUENCE [LARGE SCALE GENOMIC DNA]</scope>
    <source>
        <strain evidence="5 6">NRRL 28638</strain>
    </source>
</reference>
<evidence type="ECO:0000256" key="2">
    <source>
        <dbReference type="ARBA" id="ARBA00022160"/>
    </source>
</evidence>
<evidence type="ECO:0000313" key="5">
    <source>
        <dbReference type="EMBL" id="KXN70134.1"/>
    </source>
</evidence>
<dbReference type="EMBL" id="KQ964512">
    <property type="protein sequence ID" value="KXN70134.1"/>
    <property type="molecule type" value="Genomic_DNA"/>
</dbReference>
<dbReference type="AlphaFoldDB" id="A0A137P5C6"/>
<keyword evidence="6" id="KW-1185">Reference proteome</keyword>
<organism evidence="5 6">
    <name type="scientific">Conidiobolus coronatus (strain ATCC 28846 / CBS 209.66 / NRRL 28638)</name>
    <name type="common">Delacroixia coronata</name>
    <dbReference type="NCBI Taxonomy" id="796925"/>
    <lineage>
        <taxon>Eukaryota</taxon>
        <taxon>Fungi</taxon>
        <taxon>Fungi incertae sedis</taxon>
        <taxon>Zoopagomycota</taxon>
        <taxon>Entomophthoromycotina</taxon>
        <taxon>Entomophthoromycetes</taxon>
        <taxon>Entomophthorales</taxon>
        <taxon>Ancylistaceae</taxon>
        <taxon>Conidiobolus</taxon>
    </lineage>
</organism>
<accession>A0A137P5C6</accession>
<dbReference type="Pfam" id="PF02731">
    <property type="entry name" value="SKIP_SNW"/>
    <property type="match status" value="1"/>
</dbReference>
<dbReference type="STRING" id="796925.A0A137P5C6"/>
<evidence type="ECO:0000259" key="4">
    <source>
        <dbReference type="Pfam" id="PF02731"/>
    </source>
</evidence>
<name>A0A137P5C6_CONC2</name>
<comment type="subcellular location">
    <subcellularLocation>
        <location evidence="3">Nucleus</location>
    </subcellularLocation>
</comment>
<gene>
    <name evidence="5" type="ORF">CONCODRAFT_7376</name>
</gene>
<keyword evidence="3" id="KW-0539">Nucleus</keyword>
<evidence type="ECO:0000313" key="6">
    <source>
        <dbReference type="Proteomes" id="UP000070444"/>
    </source>
</evidence>
<feature type="domain" description="SKI-interacting protein SKIP SNW" evidence="4">
    <location>
        <begin position="136"/>
        <end position="165"/>
    </location>
</feature>
<sequence length="268" mass="30322">MKEPSPELESDEGIVTQSTSKFGYKEKRFLRIKIKTLPEFWFNGDTNTPNDALDQDQLRFLIKLKRVLINNAAGGGSPKERLIDDLCIELFRCAEFEDGKVLTMTPSYLELSVDNESYAAEIDREGLDHHLGIAIAGSRPVPVLHSPPRKVTAQEQKDWIIPPCIKEQIAGGGSQPWQAAGAVEKDANGNIVYKIHNHDDYDYGSCYHFCSQNTSNVSHMGVKKRSGAQSIVLFRKESTNLRYRIQDLDSQIPINQEYSNNHHYNKIE</sequence>
<evidence type="ECO:0000256" key="3">
    <source>
        <dbReference type="RuleBase" id="RU367140"/>
    </source>
</evidence>
<keyword evidence="3" id="KW-0747">Spliceosome</keyword>
<keyword evidence="3" id="KW-0507">mRNA processing</keyword>
<comment type="function">
    <text evidence="3">Involved in pre-mRNA splicing.</text>
</comment>
<dbReference type="Proteomes" id="UP000070444">
    <property type="component" value="Unassembled WGS sequence"/>
</dbReference>
<protein>
    <recommendedName>
        <fullName evidence="2 3">Pre-mRNA-processing protein 45</fullName>
    </recommendedName>
</protein>